<organism evidence="1 2">
    <name type="scientific">Polaribacter batillariae</name>
    <dbReference type="NCBI Taxonomy" id="2808900"/>
    <lineage>
        <taxon>Bacteria</taxon>
        <taxon>Pseudomonadati</taxon>
        <taxon>Bacteroidota</taxon>
        <taxon>Flavobacteriia</taxon>
        <taxon>Flavobacteriales</taxon>
        <taxon>Flavobacteriaceae</taxon>
    </lineage>
</organism>
<name>A0ABX7SWS2_9FLAO</name>
<accession>A0ABX7SWS2</accession>
<protein>
    <recommendedName>
        <fullName evidence="3">ATP-binding protein</fullName>
    </recommendedName>
</protein>
<dbReference type="Proteomes" id="UP000663935">
    <property type="component" value="Chromosome"/>
</dbReference>
<dbReference type="RefSeq" id="WP_207972091.1">
    <property type="nucleotide sequence ID" value="NZ_CP071795.1"/>
</dbReference>
<gene>
    <name evidence="1" type="ORF">JL193_01130</name>
</gene>
<evidence type="ECO:0000313" key="2">
    <source>
        <dbReference type="Proteomes" id="UP000663935"/>
    </source>
</evidence>
<proteinExistence type="predicted"/>
<evidence type="ECO:0008006" key="3">
    <source>
        <dbReference type="Google" id="ProtNLM"/>
    </source>
</evidence>
<sequence length="380" mass="44056">MSKLKKLEDVKLNTIKSKFEKLNQISTELQSKIIVNGFSKTGNHGLFHLIRNKIKEDIFELDSLQNYSESELKTLKTLNSFFLDKNLDKRLDNLDVLKVFNGNFMSDLLILKYKVKNPEQISKLISSIEFSITNLVSKKIVETENILKNIPNIDKIQNFLKFIGNIKELGNAETFEFLLKTMNDYEFLFRNANGKKKIIPDLINSLREYAIIDIEKNSIEIDVASVLTRLLEKHQLNRNTSFYATVGLNQYWTNTPLKDSENKDYDEFSAASEKIGVKFKLWNFDRRYYNEEKLIHDIKKKSLVSDIYAMPYFSGILYKIANTSGKNYDSVNFGVAFGLTFFNSLDLNFSYSIPMEGKVFKNSLLGISFDIPLSEYLKRL</sequence>
<reference evidence="1 2" key="1">
    <citation type="submission" date="2021-03" db="EMBL/GenBank/DDBJ databases">
        <title>Complete genome of Polaribacter_sp.G4M1.</title>
        <authorList>
            <person name="Jeong S.W."/>
            <person name="Bae J.W."/>
        </authorList>
    </citation>
    <scope>NUCLEOTIDE SEQUENCE [LARGE SCALE GENOMIC DNA]</scope>
    <source>
        <strain evidence="1 2">G4M1</strain>
    </source>
</reference>
<dbReference type="EMBL" id="CP071795">
    <property type="protein sequence ID" value="QTD37941.1"/>
    <property type="molecule type" value="Genomic_DNA"/>
</dbReference>
<evidence type="ECO:0000313" key="1">
    <source>
        <dbReference type="EMBL" id="QTD37941.1"/>
    </source>
</evidence>
<keyword evidence="2" id="KW-1185">Reference proteome</keyword>